<accession>A0A1V9YZV7</accession>
<organism evidence="1 2">
    <name type="scientific">Thraustotheca clavata</name>
    <dbReference type="NCBI Taxonomy" id="74557"/>
    <lineage>
        <taxon>Eukaryota</taxon>
        <taxon>Sar</taxon>
        <taxon>Stramenopiles</taxon>
        <taxon>Oomycota</taxon>
        <taxon>Saprolegniomycetes</taxon>
        <taxon>Saprolegniales</taxon>
        <taxon>Achlyaceae</taxon>
        <taxon>Thraustotheca</taxon>
    </lineage>
</organism>
<protein>
    <recommendedName>
        <fullName evidence="3">RING-type domain-containing protein</fullName>
    </recommendedName>
</protein>
<dbReference type="AlphaFoldDB" id="A0A1V9YZV7"/>
<proteinExistence type="predicted"/>
<evidence type="ECO:0000313" key="2">
    <source>
        <dbReference type="Proteomes" id="UP000243217"/>
    </source>
</evidence>
<gene>
    <name evidence="1" type="ORF">THRCLA_09079</name>
</gene>
<comment type="caution">
    <text evidence="1">The sequence shown here is derived from an EMBL/GenBank/DDBJ whole genome shotgun (WGS) entry which is preliminary data.</text>
</comment>
<evidence type="ECO:0008006" key="3">
    <source>
        <dbReference type="Google" id="ProtNLM"/>
    </source>
</evidence>
<dbReference type="Proteomes" id="UP000243217">
    <property type="component" value="Unassembled WGS sequence"/>
</dbReference>
<reference evidence="1 2" key="1">
    <citation type="journal article" date="2014" name="Genome Biol. Evol.">
        <title>The secreted proteins of Achlya hypogyna and Thraustotheca clavata identify the ancestral oomycete secretome and reveal gene acquisitions by horizontal gene transfer.</title>
        <authorList>
            <person name="Misner I."/>
            <person name="Blouin N."/>
            <person name="Leonard G."/>
            <person name="Richards T.A."/>
            <person name="Lane C.E."/>
        </authorList>
    </citation>
    <scope>NUCLEOTIDE SEQUENCE [LARGE SCALE GENOMIC DNA]</scope>
    <source>
        <strain evidence="1 2">ATCC 34112</strain>
    </source>
</reference>
<name>A0A1V9YZV7_9STRA</name>
<keyword evidence="2" id="KW-1185">Reference proteome</keyword>
<sequence>MANTQKGWINKDIFQFLVPHLTMKIFLYLEIIKSIIPGVTRPLKCPVCIKPTNLTKWKKLLGEYNKAIATFEMKITQACHVTCPKCHEMHSTLPPLSMAKPHEIFKMNSQLCTLCCQYCRHRRSVNHITNMFLIHFLIRRVALYLRWRREDPFICTLCCGANFCFSCKTSGHHIGEPCQAFEELEDIAQCPNCKLHVVKGDGCDIIFCFCGRMGKRKIGIWF</sequence>
<dbReference type="EMBL" id="JNBS01002450">
    <property type="protein sequence ID" value="OQR91177.1"/>
    <property type="molecule type" value="Genomic_DNA"/>
</dbReference>
<dbReference type="OrthoDB" id="61228at2759"/>
<evidence type="ECO:0000313" key="1">
    <source>
        <dbReference type="EMBL" id="OQR91177.1"/>
    </source>
</evidence>